<dbReference type="OrthoDB" id="10250458at2759"/>
<dbReference type="Pfam" id="PF08609">
    <property type="entry name" value="Fes1"/>
    <property type="match status" value="1"/>
</dbReference>
<keyword evidence="1" id="KW-0175">Coiled coil</keyword>
<dbReference type="InterPro" id="IPR011989">
    <property type="entry name" value="ARM-like"/>
</dbReference>
<dbReference type="EMBL" id="BFEA01000184">
    <property type="protein sequence ID" value="GBG73488.1"/>
    <property type="molecule type" value="Genomic_DNA"/>
</dbReference>
<dbReference type="Proteomes" id="UP000265515">
    <property type="component" value="Unassembled WGS sequence"/>
</dbReference>
<sequence length="433" mass="47837">MGMIMAGGGGGGGGGEGRGGGGGREGGGRREEEEEEEEEAEEGEEGEGEVKIEHGEDGGYGGGKREDDEEGEASVSGLQEDTSTTREEREGEGEGEERRDEQGGTMEKEHSTVESMLHWAIEHSDPQKLKDEVQRTKRLTLEELEQKRKDIRDLLDHLRMPSDAELMTVAIKDLQNDALSKEEHLRALDELLILVEPIDNANDLHKLGGLVAVLRMLNSSHSEVRATAAWVLGKAAQNNPLVQLQILELGALSHLMRMVQADDREEAVKALHAVSAVVRNLEEAQTIFIRNGGLRLLRSLLIHERMDVRLKRKAIVLISQWVEEAVKSGGKTGYVPDDVLLEAIVRLSEHVDLDMREKALSTIALLVKTSEKTRDSLREECGAVEVMDRLKKQLRLLAEDADEEGAEYVMGVLEQLRTEIVEGLATSEEKDEL</sequence>
<dbReference type="PANTHER" id="PTHR19316">
    <property type="entry name" value="PROTEIN FOLDING REGULATOR"/>
    <property type="match status" value="1"/>
</dbReference>
<feature type="compositionally biased region" description="Basic and acidic residues" evidence="2">
    <location>
        <begin position="48"/>
        <end position="57"/>
    </location>
</feature>
<feature type="domain" description="Nucleotide exchange factor Fes1" evidence="3">
    <location>
        <begin position="114"/>
        <end position="204"/>
    </location>
</feature>
<dbReference type="InterPro" id="IPR016024">
    <property type="entry name" value="ARM-type_fold"/>
</dbReference>
<comment type="caution">
    <text evidence="4">The sequence shown here is derived from an EMBL/GenBank/DDBJ whole genome shotgun (WGS) entry which is preliminary data.</text>
</comment>
<accession>A0A388KU17</accession>
<dbReference type="InterPro" id="IPR013918">
    <property type="entry name" value="Nucleotide_exch_fac_Fes1"/>
</dbReference>
<feature type="compositionally biased region" description="Acidic residues" evidence="2">
    <location>
        <begin position="32"/>
        <end position="47"/>
    </location>
</feature>
<dbReference type="STRING" id="69332.A0A388KU17"/>
<dbReference type="Gramene" id="GBG73488">
    <property type="protein sequence ID" value="GBG73488"/>
    <property type="gene ID" value="CBR_g16829"/>
</dbReference>
<name>A0A388KU17_CHABU</name>
<evidence type="ECO:0000313" key="4">
    <source>
        <dbReference type="EMBL" id="GBG73488.1"/>
    </source>
</evidence>
<dbReference type="Gene3D" id="1.25.10.10">
    <property type="entry name" value="Leucine-rich Repeat Variant"/>
    <property type="match status" value="1"/>
</dbReference>
<dbReference type="PANTHER" id="PTHR19316:SF32">
    <property type="entry name" value="ARM REPEAT SUPERFAMILY PROTEIN"/>
    <property type="match status" value="1"/>
</dbReference>
<keyword evidence="5" id="KW-1185">Reference proteome</keyword>
<feature type="coiled-coil region" evidence="1">
    <location>
        <begin position="130"/>
        <end position="191"/>
    </location>
</feature>
<evidence type="ECO:0000259" key="3">
    <source>
        <dbReference type="Pfam" id="PF08609"/>
    </source>
</evidence>
<feature type="region of interest" description="Disordered" evidence="2">
    <location>
        <begin position="1"/>
        <end position="110"/>
    </location>
</feature>
<evidence type="ECO:0000313" key="5">
    <source>
        <dbReference type="Proteomes" id="UP000265515"/>
    </source>
</evidence>
<dbReference type="InterPro" id="IPR050693">
    <property type="entry name" value="Hsp70_NEF-Inhibitors"/>
</dbReference>
<dbReference type="SUPFAM" id="SSF48371">
    <property type="entry name" value="ARM repeat"/>
    <property type="match status" value="1"/>
</dbReference>
<dbReference type="GO" id="GO:0005783">
    <property type="term" value="C:endoplasmic reticulum"/>
    <property type="evidence" value="ECO:0007669"/>
    <property type="project" value="TreeGrafter"/>
</dbReference>
<evidence type="ECO:0000256" key="2">
    <source>
        <dbReference type="SAM" id="MobiDB-lite"/>
    </source>
</evidence>
<protein>
    <recommendedName>
        <fullName evidence="3">Nucleotide exchange factor Fes1 domain-containing protein</fullName>
    </recommendedName>
</protein>
<evidence type="ECO:0000256" key="1">
    <source>
        <dbReference type="SAM" id="Coils"/>
    </source>
</evidence>
<feature type="compositionally biased region" description="Basic and acidic residues" evidence="2">
    <location>
        <begin position="96"/>
        <end position="110"/>
    </location>
</feature>
<feature type="compositionally biased region" description="Gly residues" evidence="2">
    <location>
        <begin position="1"/>
        <end position="25"/>
    </location>
</feature>
<reference evidence="4 5" key="1">
    <citation type="journal article" date="2018" name="Cell">
        <title>The Chara Genome: Secondary Complexity and Implications for Plant Terrestrialization.</title>
        <authorList>
            <person name="Nishiyama T."/>
            <person name="Sakayama H."/>
            <person name="Vries J.D."/>
            <person name="Buschmann H."/>
            <person name="Saint-Marcoux D."/>
            <person name="Ullrich K.K."/>
            <person name="Haas F.B."/>
            <person name="Vanderstraeten L."/>
            <person name="Becker D."/>
            <person name="Lang D."/>
            <person name="Vosolsobe S."/>
            <person name="Rombauts S."/>
            <person name="Wilhelmsson P.K.I."/>
            <person name="Janitza P."/>
            <person name="Kern R."/>
            <person name="Heyl A."/>
            <person name="Rumpler F."/>
            <person name="Villalobos L.I.A.C."/>
            <person name="Clay J.M."/>
            <person name="Skokan R."/>
            <person name="Toyoda A."/>
            <person name="Suzuki Y."/>
            <person name="Kagoshima H."/>
            <person name="Schijlen E."/>
            <person name="Tajeshwar N."/>
            <person name="Catarino B."/>
            <person name="Hetherington A.J."/>
            <person name="Saltykova A."/>
            <person name="Bonnot C."/>
            <person name="Breuninger H."/>
            <person name="Symeonidi A."/>
            <person name="Radhakrishnan G.V."/>
            <person name="Van Nieuwerburgh F."/>
            <person name="Deforce D."/>
            <person name="Chang C."/>
            <person name="Karol K.G."/>
            <person name="Hedrich R."/>
            <person name="Ulvskov P."/>
            <person name="Glockner G."/>
            <person name="Delwiche C.F."/>
            <person name="Petrasek J."/>
            <person name="Van de Peer Y."/>
            <person name="Friml J."/>
            <person name="Beilby M."/>
            <person name="Dolan L."/>
            <person name="Kohara Y."/>
            <person name="Sugano S."/>
            <person name="Fujiyama A."/>
            <person name="Delaux P.-M."/>
            <person name="Quint M."/>
            <person name="TheiBen G."/>
            <person name="Hagemann M."/>
            <person name="Harholt J."/>
            <person name="Dunand C."/>
            <person name="Zachgo S."/>
            <person name="Langdale J."/>
            <person name="Maumus F."/>
            <person name="Straeten D.V.D."/>
            <person name="Gould S.B."/>
            <person name="Rensing S.A."/>
        </authorList>
    </citation>
    <scope>NUCLEOTIDE SEQUENCE [LARGE SCALE GENOMIC DNA]</scope>
    <source>
        <strain evidence="4 5">S276</strain>
    </source>
</reference>
<dbReference type="GO" id="GO:0000774">
    <property type="term" value="F:adenyl-nucleotide exchange factor activity"/>
    <property type="evidence" value="ECO:0007669"/>
    <property type="project" value="TreeGrafter"/>
</dbReference>
<dbReference type="AlphaFoldDB" id="A0A388KU17"/>
<gene>
    <name evidence="4" type="ORF">CBR_g16829</name>
</gene>
<proteinExistence type="predicted"/>
<organism evidence="4 5">
    <name type="scientific">Chara braunii</name>
    <name type="common">Braun's stonewort</name>
    <dbReference type="NCBI Taxonomy" id="69332"/>
    <lineage>
        <taxon>Eukaryota</taxon>
        <taxon>Viridiplantae</taxon>
        <taxon>Streptophyta</taxon>
        <taxon>Charophyceae</taxon>
        <taxon>Charales</taxon>
        <taxon>Characeae</taxon>
        <taxon>Chara</taxon>
    </lineage>
</organism>
<dbReference type="OMA" id="IHERMDV"/>